<proteinExistence type="predicted"/>
<name>A0A645ADY5_9ZZZZ</name>
<reference evidence="1" key="1">
    <citation type="submission" date="2019-08" db="EMBL/GenBank/DDBJ databases">
        <authorList>
            <person name="Kucharzyk K."/>
            <person name="Murdoch R.W."/>
            <person name="Higgins S."/>
            <person name="Loffler F."/>
        </authorList>
    </citation>
    <scope>NUCLEOTIDE SEQUENCE</scope>
</reference>
<organism evidence="1">
    <name type="scientific">bioreactor metagenome</name>
    <dbReference type="NCBI Taxonomy" id="1076179"/>
    <lineage>
        <taxon>unclassified sequences</taxon>
        <taxon>metagenomes</taxon>
        <taxon>ecological metagenomes</taxon>
    </lineage>
</organism>
<sequence length="185" mass="19541">MVAQLHRDALACSGAQHQRFNGSLLRAELLLQLRPDGIMRGGLRLCGFGAVKAAEGGQPACRALTACAFAVEHIDQRVGIVDAVALAVSHPGHGRAAVAQQFAHLGDADVEAFHINDLVGCASAGACCYLGFDQFRRRRGGCARHPRDASCNLIAGVGQAAVAPLRWIAIRAQRAPHAVPQLIDR</sequence>
<gene>
    <name evidence="1" type="ORF">SDC9_98137</name>
</gene>
<comment type="caution">
    <text evidence="1">The sequence shown here is derived from an EMBL/GenBank/DDBJ whole genome shotgun (WGS) entry which is preliminary data.</text>
</comment>
<dbReference type="AlphaFoldDB" id="A0A645ADY5"/>
<evidence type="ECO:0000313" key="1">
    <source>
        <dbReference type="EMBL" id="MPM51389.1"/>
    </source>
</evidence>
<accession>A0A645ADY5</accession>
<dbReference type="EMBL" id="VSSQ01013392">
    <property type="protein sequence ID" value="MPM51389.1"/>
    <property type="molecule type" value="Genomic_DNA"/>
</dbReference>
<protein>
    <submittedName>
        <fullName evidence="1">Uncharacterized protein</fullName>
    </submittedName>
</protein>